<proteinExistence type="predicted"/>
<feature type="transmembrane region" description="Helical" evidence="7">
    <location>
        <begin position="78"/>
        <end position="98"/>
    </location>
</feature>
<feature type="transmembrane region" description="Helical" evidence="7">
    <location>
        <begin position="289"/>
        <end position="313"/>
    </location>
</feature>
<dbReference type="InterPro" id="IPR036259">
    <property type="entry name" value="MFS_trans_sf"/>
</dbReference>
<feature type="transmembrane region" description="Helical" evidence="7">
    <location>
        <begin position="167"/>
        <end position="186"/>
    </location>
</feature>
<dbReference type="GO" id="GO:0005886">
    <property type="term" value="C:plasma membrane"/>
    <property type="evidence" value="ECO:0007669"/>
    <property type="project" value="UniProtKB-SubCell"/>
</dbReference>
<dbReference type="AlphaFoldDB" id="A0A1B3Z5B7"/>
<keyword evidence="6 7" id="KW-0472">Membrane</keyword>
<dbReference type="InterPro" id="IPR011701">
    <property type="entry name" value="MFS"/>
</dbReference>
<dbReference type="NCBIfam" id="TIGR00711">
    <property type="entry name" value="efflux_EmrB"/>
    <property type="match status" value="1"/>
</dbReference>
<name>A0A1B3Z5B7_9SPHN</name>
<dbReference type="KEGG" id="span:AWL63_00060"/>
<evidence type="ECO:0000256" key="3">
    <source>
        <dbReference type="ARBA" id="ARBA00022475"/>
    </source>
</evidence>
<evidence type="ECO:0000256" key="4">
    <source>
        <dbReference type="ARBA" id="ARBA00022692"/>
    </source>
</evidence>
<evidence type="ECO:0000256" key="5">
    <source>
        <dbReference type="ARBA" id="ARBA00022989"/>
    </source>
</evidence>
<feature type="transmembrane region" description="Helical" evidence="7">
    <location>
        <begin position="137"/>
        <end position="161"/>
    </location>
</feature>
<feature type="transmembrane region" description="Helical" evidence="7">
    <location>
        <begin position="394"/>
        <end position="417"/>
    </location>
</feature>
<organism evidence="9 10">
    <name type="scientific">Sphingomonas panacis</name>
    <dbReference type="NCBI Taxonomy" id="1560345"/>
    <lineage>
        <taxon>Bacteria</taxon>
        <taxon>Pseudomonadati</taxon>
        <taxon>Pseudomonadota</taxon>
        <taxon>Alphaproteobacteria</taxon>
        <taxon>Sphingomonadales</taxon>
        <taxon>Sphingomonadaceae</taxon>
        <taxon>Sphingomonas</taxon>
    </lineage>
</organism>
<feature type="transmembrane region" description="Helical" evidence="7">
    <location>
        <begin position="104"/>
        <end position="125"/>
    </location>
</feature>
<keyword evidence="3" id="KW-1003">Cell membrane</keyword>
<feature type="transmembrane region" description="Helical" evidence="7">
    <location>
        <begin position="429"/>
        <end position="449"/>
    </location>
</feature>
<dbReference type="InterPro" id="IPR004638">
    <property type="entry name" value="EmrB-like"/>
</dbReference>
<dbReference type="PRINTS" id="PR01036">
    <property type="entry name" value="TCRTETB"/>
</dbReference>
<keyword evidence="4 7" id="KW-0812">Transmembrane</keyword>
<evidence type="ECO:0000313" key="10">
    <source>
        <dbReference type="Proteomes" id="UP000094256"/>
    </source>
</evidence>
<dbReference type="RefSeq" id="WP_069203202.1">
    <property type="nucleotide sequence ID" value="NZ_CP014168.1"/>
</dbReference>
<accession>A0A1B3Z5B7</accession>
<keyword evidence="5 7" id="KW-1133">Transmembrane helix</keyword>
<comment type="subcellular location">
    <subcellularLocation>
        <location evidence="1">Cell membrane</location>
        <topology evidence="1">Multi-pass membrane protein</topology>
    </subcellularLocation>
</comment>
<evidence type="ECO:0000313" key="9">
    <source>
        <dbReference type="EMBL" id="AOH82617.1"/>
    </source>
</evidence>
<feature type="transmembrane region" description="Helical" evidence="7">
    <location>
        <begin position="257"/>
        <end position="277"/>
    </location>
</feature>
<keyword evidence="2" id="KW-0813">Transport</keyword>
<dbReference type="InterPro" id="IPR020846">
    <property type="entry name" value="MFS_dom"/>
</dbReference>
<dbReference type="PROSITE" id="PS50850">
    <property type="entry name" value="MFS"/>
    <property type="match status" value="1"/>
</dbReference>
<dbReference type="Proteomes" id="UP000094256">
    <property type="component" value="Chromosome"/>
</dbReference>
<dbReference type="Pfam" id="PF07690">
    <property type="entry name" value="MFS_1"/>
    <property type="match status" value="1"/>
</dbReference>
<keyword evidence="10" id="KW-1185">Reference proteome</keyword>
<evidence type="ECO:0000256" key="1">
    <source>
        <dbReference type="ARBA" id="ARBA00004651"/>
    </source>
</evidence>
<feature type="transmembrane region" description="Helical" evidence="7">
    <location>
        <begin position="334"/>
        <end position="353"/>
    </location>
</feature>
<feature type="domain" description="Major facilitator superfamily (MFS) profile" evidence="8">
    <location>
        <begin position="13"/>
        <end position="458"/>
    </location>
</feature>
<feature type="transmembrane region" description="Helical" evidence="7">
    <location>
        <begin position="12"/>
        <end position="37"/>
    </location>
</feature>
<evidence type="ECO:0000256" key="6">
    <source>
        <dbReference type="ARBA" id="ARBA00023136"/>
    </source>
</evidence>
<evidence type="ECO:0000259" key="8">
    <source>
        <dbReference type="PROSITE" id="PS50850"/>
    </source>
</evidence>
<gene>
    <name evidence="9" type="ORF">AWL63_00060</name>
</gene>
<sequence>MDHPANSGGYRPIALVVAFALFMQQLDATVLTVALPAMSRDLGVPVTDLSLALTAYLVALAMFIPASGRLADRFGSRTVFCGAIVVFVLGSVACAQAIGANSLIAARFVQGLGGAMMMPVGRLVLLRSVRREDIAAALSWLVMPALVGPILGPLIGGFFVTYLDWRWIFYVNVPIGIVGIVFALFSIPQVRAEARSRFDLTGFALSGVALACLVFGFEMVSRGAHMAVIALLLGGGASLFAAYVFHAQRTTDPILDLSLLRIPTFGLSVAAGSLVRVTQGAQPFLLPLMFQLGFGLSAAATGAITMTGAIGALAMKPIAPSILRRFGYRDSLTIFGAAASLGYATCAFFRPGWPIPAMVAVLLLSGFSMSFLFTGYNAIAFVDVDKARMSAATSFYATLQQLSLSLGICLAAAALQSCTRLWDACDTELNRFTVAFLSVTVMSALSIIWNRRFAANAGR</sequence>
<evidence type="ECO:0000256" key="2">
    <source>
        <dbReference type="ARBA" id="ARBA00022448"/>
    </source>
</evidence>
<dbReference type="PANTHER" id="PTHR42718">
    <property type="entry name" value="MAJOR FACILITATOR SUPERFAMILY MULTIDRUG TRANSPORTER MFSC"/>
    <property type="match status" value="1"/>
</dbReference>
<dbReference type="OrthoDB" id="9812221at2"/>
<dbReference type="STRING" id="1560345.AWL63_00060"/>
<feature type="transmembrane region" description="Helical" evidence="7">
    <location>
        <begin position="359"/>
        <end position="382"/>
    </location>
</feature>
<reference evidence="9 10" key="1">
    <citation type="submission" date="2016-01" db="EMBL/GenBank/DDBJ databases">
        <title>Complete genome and mega plasmid sequence of Sphingomonas panacis DCY99 elicits systemic resistance in rice to Xanthomonas oryzae.</title>
        <authorList>
            <person name="Kim Y.J."/>
            <person name="Yang D.C."/>
            <person name="Sing P."/>
        </authorList>
    </citation>
    <scope>NUCLEOTIDE SEQUENCE [LARGE SCALE GENOMIC DNA]</scope>
    <source>
        <strain evidence="9 10">DCY99</strain>
    </source>
</reference>
<feature type="transmembrane region" description="Helical" evidence="7">
    <location>
        <begin position="223"/>
        <end position="245"/>
    </location>
</feature>
<evidence type="ECO:0000256" key="7">
    <source>
        <dbReference type="SAM" id="Phobius"/>
    </source>
</evidence>
<feature type="transmembrane region" description="Helical" evidence="7">
    <location>
        <begin position="49"/>
        <end position="66"/>
    </location>
</feature>
<dbReference type="GO" id="GO:0022857">
    <property type="term" value="F:transmembrane transporter activity"/>
    <property type="evidence" value="ECO:0007669"/>
    <property type="project" value="InterPro"/>
</dbReference>
<dbReference type="EMBL" id="CP014168">
    <property type="protein sequence ID" value="AOH82617.1"/>
    <property type="molecule type" value="Genomic_DNA"/>
</dbReference>
<dbReference type="SUPFAM" id="SSF103473">
    <property type="entry name" value="MFS general substrate transporter"/>
    <property type="match status" value="1"/>
</dbReference>
<protein>
    <submittedName>
        <fullName evidence="9">MFS transporter</fullName>
    </submittedName>
</protein>
<dbReference type="Gene3D" id="1.20.1720.10">
    <property type="entry name" value="Multidrug resistance protein D"/>
    <property type="match status" value="1"/>
</dbReference>
<feature type="transmembrane region" description="Helical" evidence="7">
    <location>
        <begin position="198"/>
        <end position="217"/>
    </location>
</feature>
<dbReference type="PANTHER" id="PTHR42718:SF46">
    <property type="entry name" value="BLR6921 PROTEIN"/>
    <property type="match status" value="1"/>
</dbReference>